<dbReference type="PANTHER" id="PTHR33336:SF3">
    <property type="entry name" value="ABM DOMAIN-CONTAINING PROTEIN"/>
    <property type="match status" value="1"/>
</dbReference>
<reference evidence="4" key="1">
    <citation type="submission" date="2017-09" db="EMBL/GenBank/DDBJ databases">
        <authorList>
            <person name="Varghese N."/>
            <person name="Submissions S."/>
        </authorList>
    </citation>
    <scope>NUCLEOTIDE SEQUENCE [LARGE SCALE GENOMIC DNA]</scope>
    <source>
        <strain evidence="4">C7</strain>
    </source>
</reference>
<organism evidence="3 4">
    <name type="scientific">Pontivivens marinum</name>
    <dbReference type="NCBI Taxonomy" id="1690039"/>
    <lineage>
        <taxon>Bacteria</taxon>
        <taxon>Pseudomonadati</taxon>
        <taxon>Pseudomonadota</taxon>
        <taxon>Alphaproteobacteria</taxon>
        <taxon>Rhodobacterales</taxon>
        <taxon>Paracoccaceae</taxon>
        <taxon>Pontivivens</taxon>
    </lineage>
</organism>
<keyword evidence="1" id="KW-0732">Signal</keyword>
<dbReference type="RefSeq" id="WP_097928409.1">
    <property type="nucleotide sequence ID" value="NZ_OCTN01000001.1"/>
</dbReference>
<feature type="chain" id="PRO_5012090057" evidence="1">
    <location>
        <begin position="25"/>
        <end position="270"/>
    </location>
</feature>
<dbReference type="OrthoDB" id="8449705at2"/>
<dbReference type="Proteomes" id="UP000220034">
    <property type="component" value="Unassembled WGS sequence"/>
</dbReference>
<accession>A0A2C9CNM6</accession>
<proteinExistence type="predicted"/>
<feature type="domain" description="ABM" evidence="2">
    <location>
        <begin position="40"/>
        <end position="112"/>
    </location>
</feature>
<dbReference type="GO" id="GO:0004497">
    <property type="term" value="F:monooxygenase activity"/>
    <property type="evidence" value="ECO:0007669"/>
    <property type="project" value="UniProtKB-KW"/>
</dbReference>
<evidence type="ECO:0000256" key="1">
    <source>
        <dbReference type="SAM" id="SignalP"/>
    </source>
</evidence>
<keyword evidence="4" id="KW-1185">Reference proteome</keyword>
<dbReference type="Gene3D" id="3.30.70.100">
    <property type="match status" value="2"/>
</dbReference>
<keyword evidence="3" id="KW-0503">Monooxygenase</keyword>
<gene>
    <name evidence="3" type="ORF">SAMN06273572_101702</name>
</gene>
<name>A0A2C9CNM6_9RHOB</name>
<evidence type="ECO:0000259" key="2">
    <source>
        <dbReference type="Pfam" id="PF03992"/>
    </source>
</evidence>
<keyword evidence="3" id="KW-0560">Oxidoreductase</keyword>
<evidence type="ECO:0000313" key="3">
    <source>
        <dbReference type="EMBL" id="SOH92853.1"/>
    </source>
</evidence>
<feature type="signal peptide" evidence="1">
    <location>
        <begin position="1"/>
        <end position="24"/>
    </location>
</feature>
<dbReference type="InterPro" id="IPR007138">
    <property type="entry name" value="ABM_dom"/>
</dbReference>
<dbReference type="EMBL" id="OCTN01000001">
    <property type="protein sequence ID" value="SOH92853.1"/>
    <property type="molecule type" value="Genomic_DNA"/>
</dbReference>
<dbReference type="PANTHER" id="PTHR33336">
    <property type="entry name" value="QUINOL MONOOXYGENASE YGIN-RELATED"/>
    <property type="match status" value="1"/>
</dbReference>
<dbReference type="SUPFAM" id="SSF54909">
    <property type="entry name" value="Dimeric alpha+beta barrel"/>
    <property type="match status" value="2"/>
</dbReference>
<evidence type="ECO:0000313" key="4">
    <source>
        <dbReference type="Proteomes" id="UP000220034"/>
    </source>
</evidence>
<protein>
    <submittedName>
        <fullName evidence="3">Quinol monooxygenase YgiN</fullName>
    </submittedName>
</protein>
<dbReference type="InterPro" id="IPR050744">
    <property type="entry name" value="AI-2_Isomerase_LsrG"/>
</dbReference>
<dbReference type="InterPro" id="IPR011008">
    <property type="entry name" value="Dimeric_a/b-barrel"/>
</dbReference>
<sequence length="270" mass="29017">MLNVIGKIGLAASALAFSASMASADVTLQDGTVLSDAPTFIVTYIEADAASSDAVKALIEDQTSASTQEDGNLRFEGLQRIGQDNHFVIIEAWASADERNSHAASDHTIAFRNTLEPMLYAPYDERPHVGLDAADPSSIPAGDADTVYVITHADIIPPEQFAPCDRQVDASGPCGNAMMTDLAEFSRDHDGSMRFDILTQSNRANHMTVVEMWDSSASQAAHQITDAKKAFRNELSGIPAAGGVNPDPQFVLNMLTGSLWDERLYTLISN</sequence>
<dbReference type="Pfam" id="PF03992">
    <property type="entry name" value="ABM"/>
    <property type="match status" value="1"/>
</dbReference>
<dbReference type="AlphaFoldDB" id="A0A2C9CNM6"/>